<accession>A0ACC2ZI74</accession>
<name>A0ACC2ZI74_9PEZI</name>
<evidence type="ECO:0000313" key="2">
    <source>
        <dbReference type="Proteomes" id="UP001172680"/>
    </source>
</evidence>
<dbReference type="EMBL" id="JAPDRP010000005">
    <property type="protein sequence ID" value="KAJ9647188.1"/>
    <property type="molecule type" value="Genomic_DNA"/>
</dbReference>
<dbReference type="Proteomes" id="UP001172680">
    <property type="component" value="Unassembled WGS sequence"/>
</dbReference>
<reference evidence="1" key="1">
    <citation type="submission" date="2022-10" db="EMBL/GenBank/DDBJ databases">
        <title>Culturing micro-colonial fungi from biological soil crusts in the Mojave desert and describing Neophaeococcomyces mojavensis, and introducing the new genera and species Taxawa tesnikishii.</title>
        <authorList>
            <person name="Kurbessoian T."/>
            <person name="Stajich J.E."/>
        </authorList>
    </citation>
    <scope>NUCLEOTIDE SEQUENCE</scope>
    <source>
        <strain evidence="1">JES_115</strain>
    </source>
</reference>
<evidence type="ECO:0000313" key="1">
    <source>
        <dbReference type="EMBL" id="KAJ9647188.1"/>
    </source>
</evidence>
<proteinExistence type="predicted"/>
<keyword evidence="2" id="KW-1185">Reference proteome</keyword>
<gene>
    <name evidence="1" type="primary">SPT10</name>
    <name evidence="1" type="ORF">H2199_002175</name>
</gene>
<sequence>MPAMLDDPAGPAIYRVSGEPPYPTPNSPLPPEIVPRTVTLRDRVTTATLMPFSAVNQVPVSLLSYLCDQLNREIEKGDTYPMVNPMPLESFGPYWFQNFGAVMLLGDLHDTSDVWKMESEGRDWEKDCLGSFYIKPNYPGRSSHVCNGGFLVTDAARNRGVGRLMGEGYLEWAPKLGYTYSVFNLVYETNVASCRIWDALGFKRIGRVKDCGNLRSYPDQLVDAIIYGRDLGTENDDYLSEERFDKIRFYLKHSKYPSGADRAEKSRLRSAATHYKLIPATGDEPEKLMLKGKEVIAEPQKQYEIARNVHIQQHGGINKTTATIAEKYHWVRIKETVSQVIRDCPDCKEMAKTPSGRSEGSTFPRRSNGSPENQEDVREANQPIAMPMASMHGFPDYSMPVDPRIMDGMNSGFSSYGPSTHQQLASFPQHGEHADQTAPAQSHGLSGAFAGAQHPQIQANAAHQFDGSTSYMMPQSFAPQQFGPHNQTLQPEYKDGPSASDVTSSVNMGQQAVLQYHSAEADDLARHLMNAGYGGKAGQGEYGGASGGTPNSTTTSMSDLSTVAIKDGHRGHLHHHHRYPQPLDAERADRISRLAGLERVSTTRTPSGLTNAATSSGSYSGQQNPNNPASGAGFFDTTNPQLLYHRERSTVGSASATGSVGGRTTWASGSDVYDPDKMSEDQDAEVETSSVGGMSDEAGSLVAFGEGARTPARQLSGLQSPAVGGGGKVAMNTQGTSASAMLSASAVPSYLRDREREQAVPMQTAPATDPQSQDARMIDGMTYDSGVVDTANRTPLPAEASGATDTAGRIMRERTEGGDGAADGRVGFPDEGTNGGRAWGSSTLRVSAKTRRVDERAL</sequence>
<protein>
    <submittedName>
        <fullName evidence="1">Protein spt10</fullName>
    </submittedName>
</protein>
<organism evidence="1 2">
    <name type="scientific">Coniosporium tulheliwenetii</name>
    <dbReference type="NCBI Taxonomy" id="3383036"/>
    <lineage>
        <taxon>Eukaryota</taxon>
        <taxon>Fungi</taxon>
        <taxon>Dikarya</taxon>
        <taxon>Ascomycota</taxon>
        <taxon>Pezizomycotina</taxon>
        <taxon>Dothideomycetes</taxon>
        <taxon>Dothideomycetes incertae sedis</taxon>
        <taxon>Coniosporium</taxon>
    </lineage>
</organism>
<comment type="caution">
    <text evidence="1">The sequence shown here is derived from an EMBL/GenBank/DDBJ whole genome shotgun (WGS) entry which is preliminary data.</text>
</comment>